<dbReference type="InterPro" id="IPR042099">
    <property type="entry name" value="ANL_N_sf"/>
</dbReference>
<dbReference type="Gene3D" id="3.40.50.12780">
    <property type="entry name" value="N-terminal domain of ligase-like"/>
    <property type="match status" value="1"/>
</dbReference>
<keyword evidence="1" id="KW-0474">Menaquinone biosynthesis</keyword>
<keyword evidence="3" id="KW-0547">Nucleotide-binding</keyword>
<evidence type="ECO:0000259" key="6">
    <source>
        <dbReference type="Pfam" id="PF13193"/>
    </source>
</evidence>
<gene>
    <name evidence="7" type="ordered locus">Fbal_0041</name>
</gene>
<dbReference type="SUPFAM" id="SSF56801">
    <property type="entry name" value="Acetyl-CoA synthetase-like"/>
    <property type="match status" value="1"/>
</dbReference>
<organism evidence="7 8">
    <name type="scientific">Ferrimonas balearica (strain DSM 9799 / CCM 4581 / KCTC 23876 / PAT)</name>
    <dbReference type="NCBI Taxonomy" id="550540"/>
    <lineage>
        <taxon>Bacteria</taxon>
        <taxon>Pseudomonadati</taxon>
        <taxon>Pseudomonadota</taxon>
        <taxon>Gammaproteobacteria</taxon>
        <taxon>Alteromonadales</taxon>
        <taxon>Ferrimonadaceae</taxon>
        <taxon>Ferrimonas</taxon>
    </lineage>
</organism>
<dbReference type="InterPro" id="IPR010192">
    <property type="entry name" value="MenE"/>
</dbReference>
<dbReference type="InterPro" id="IPR000873">
    <property type="entry name" value="AMP-dep_synth/lig_dom"/>
</dbReference>
<accession>E1SVA1</accession>
<feature type="domain" description="AMP-dependent synthetase/ligase" evidence="5">
    <location>
        <begin position="10"/>
        <end position="320"/>
    </location>
</feature>
<keyword evidence="4" id="KW-0067">ATP-binding</keyword>
<name>E1SVA1_FERBD</name>
<dbReference type="GO" id="GO:0005524">
    <property type="term" value="F:ATP binding"/>
    <property type="evidence" value="ECO:0007669"/>
    <property type="project" value="UniProtKB-KW"/>
</dbReference>
<dbReference type="InterPro" id="IPR045851">
    <property type="entry name" value="AMP-bd_C_sf"/>
</dbReference>
<keyword evidence="2 7" id="KW-0436">Ligase</keyword>
<dbReference type="InterPro" id="IPR025110">
    <property type="entry name" value="AMP-bd_C"/>
</dbReference>
<dbReference type="Gene3D" id="3.30.300.30">
    <property type="match status" value="1"/>
</dbReference>
<evidence type="ECO:0000259" key="5">
    <source>
        <dbReference type="Pfam" id="PF00501"/>
    </source>
</evidence>
<dbReference type="EMBL" id="CP002209">
    <property type="protein sequence ID" value="ADN74255.1"/>
    <property type="molecule type" value="Genomic_DNA"/>
</dbReference>
<dbReference type="InterPro" id="IPR020845">
    <property type="entry name" value="AMP-binding_CS"/>
</dbReference>
<evidence type="ECO:0000256" key="1">
    <source>
        <dbReference type="ARBA" id="ARBA00022428"/>
    </source>
</evidence>
<dbReference type="GeneID" id="67180289"/>
<evidence type="ECO:0000256" key="2">
    <source>
        <dbReference type="ARBA" id="ARBA00022598"/>
    </source>
</evidence>
<dbReference type="RefSeq" id="WP_013343561.1">
    <property type="nucleotide sequence ID" value="NC_014541.1"/>
</dbReference>
<reference evidence="7 8" key="1">
    <citation type="journal article" date="2010" name="Stand. Genomic Sci.">
        <title>Complete genome sequence of Ferrimonas balearica type strain (PAT).</title>
        <authorList>
            <person name="Nolan M."/>
            <person name="Sikorski J."/>
            <person name="Davenport K."/>
            <person name="Lucas S."/>
            <person name="Glavina Del Rio T."/>
            <person name="Tice H."/>
            <person name="Cheng J."/>
            <person name="Goodwin L."/>
            <person name="Pitluck S."/>
            <person name="Liolios K."/>
            <person name="Ivanova N."/>
            <person name="Mavromatis K."/>
            <person name="Ovchinnikova G."/>
            <person name="Pati A."/>
            <person name="Chen A."/>
            <person name="Palaniappan K."/>
            <person name="Land M."/>
            <person name="Hauser L."/>
            <person name="Chang Y."/>
            <person name="Jeffries C."/>
            <person name="Tapia R."/>
            <person name="Brettin T."/>
            <person name="Detter J."/>
            <person name="Han C."/>
            <person name="Yasawong M."/>
            <person name="Rohde M."/>
            <person name="Tindall B."/>
            <person name="Goker M."/>
            <person name="Woyke T."/>
            <person name="Bristow J."/>
            <person name="Eisen J."/>
            <person name="Markowitz V."/>
            <person name="Hugenholtz P."/>
            <person name="Kyrpides N."/>
            <person name="Klenk H."/>
            <person name="Lapidus A."/>
        </authorList>
    </citation>
    <scope>NUCLEOTIDE SEQUENCE [LARGE SCALE GENOMIC DNA]</scope>
    <source>
        <strain evidence="8">DSM 9799 / CCM 4581 / KCTC 23876 / PAT</strain>
    </source>
</reference>
<dbReference type="KEGG" id="fbl:Fbal_0041"/>
<dbReference type="CDD" id="cd17630">
    <property type="entry name" value="OSB_MenE-like"/>
    <property type="match status" value="1"/>
</dbReference>
<dbReference type="PROSITE" id="PS00455">
    <property type="entry name" value="AMP_BINDING"/>
    <property type="match status" value="1"/>
</dbReference>
<dbReference type="Proteomes" id="UP000006683">
    <property type="component" value="Chromosome"/>
</dbReference>
<dbReference type="STRING" id="550540.Fbal_0041"/>
<proteinExistence type="predicted"/>
<dbReference type="GO" id="GO:0009234">
    <property type="term" value="P:menaquinone biosynthetic process"/>
    <property type="evidence" value="ECO:0007669"/>
    <property type="project" value="UniProtKB-KW"/>
</dbReference>
<feature type="domain" description="AMP-binding enzyme C-terminal" evidence="6">
    <location>
        <begin position="371"/>
        <end position="437"/>
    </location>
</feature>
<evidence type="ECO:0000256" key="4">
    <source>
        <dbReference type="ARBA" id="ARBA00022840"/>
    </source>
</evidence>
<sequence length="455" mass="49975">MNLILCPLHSAARRWGDAIAVCGPEGSLSYEALDGRVTALAHHLAGQGLQAGDHIGYLGQNRLEAILLLYAAMRLGAVFAPLSPRFPEAQRDQLIRELDIQWCWSEGELPEGVRALSVTSASEAQRWQVDLDRPLTLILTSGSSGHPKAAMHGLAQHIAAAEGSHDQTPLNRGDRWLLSLPLFHIGGLAILFRCLSCGATAVLPGHQDLASNLRQQRITHLSLVATQLVRLLERDDADEVMRSITTLLLGGGAIPASLLERLKPYPIKVLTSYGMTEMGSQITTGPANDQGLSGYPLAGRQVRLNEGLIEVRGDCRFLGYYANGTLTRPFDHEGWFATRDLGQFVGEQLKVLGRADNMFVSGGENVQPEAIESVLKRCEGVEEAIIIPVEDEVFGHLPVAVVKGAWQPEQWEKRVLKKLPRFMRPRRYLPWPEALNQTGLKVSRKAIAEYVHQQG</sequence>
<protein>
    <submittedName>
        <fullName evidence="7">O-succinylbenzoate-CoA ligase</fullName>
    </submittedName>
</protein>
<dbReference type="Pfam" id="PF13193">
    <property type="entry name" value="AMP-binding_C"/>
    <property type="match status" value="1"/>
</dbReference>
<dbReference type="Pfam" id="PF00501">
    <property type="entry name" value="AMP-binding"/>
    <property type="match status" value="1"/>
</dbReference>
<evidence type="ECO:0000313" key="7">
    <source>
        <dbReference type="EMBL" id="ADN74255.1"/>
    </source>
</evidence>
<dbReference type="PANTHER" id="PTHR43767:SF1">
    <property type="entry name" value="NONRIBOSOMAL PEPTIDE SYNTHASE PES1 (EUROFUNG)-RELATED"/>
    <property type="match status" value="1"/>
</dbReference>
<dbReference type="InterPro" id="IPR050237">
    <property type="entry name" value="ATP-dep_AMP-bd_enzyme"/>
</dbReference>
<dbReference type="PANTHER" id="PTHR43767">
    <property type="entry name" value="LONG-CHAIN-FATTY-ACID--COA LIGASE"/>
    <property type="match status" value="1"/>
</dbReference>
<evidence type="ECO:0000256" key="3">
    <source>
        <dbReference type="ARBA" id="ARBA00022741"/>
    </source>
</evidence>
<dbReference type="AlphaFoldDB" id="E1SVA1"/>
<dbReference type="OrthoDB" id="9803968at2"/>
<dbReference type="HOGENOM" id="CLU_000022_59_0_6"/>
<keyword evidence="8" id="KW-1185">Reference proteome</keyword>
<dbReference type="NCBIfam" id="TIGR01923">
    <property type="entry name" value="menE"/>
    <property type="match status" value="1"/>
</dbReference>
<dbReference type="GO" id="GO:0008756">
    <property type="term" value="F:o-succinylbenzoate-CoA ligase activity"/>
    <property type="evidence" value="ECO:0007669"/>
    <property type="project" value="InterPro"/>
</dbReference>
<dbReference type="eggNOG" id="COG0318">
    <property type="taxonomic scope" value="Bacteria"/>
</dbReference>
<evidence type="ECO:0000313" key="8">
    <source>
        <dbReference type="Proteomes" id="UP000006683"/>
    </source>
</evidence>